<evidence type="ECO:0000256" key="9">
    <source>
        <dbReference type="ARBA" id="ARBA00023244"/>
    </source>
</evidence>
<dbReference type="NCBIfam" id="TIGR00540">
    <property type="entry name" value="TPR_hemY_coli"/>
    <property type="match status" value="1"/>
</dbReference>
<accession>A0A7V2WVC2</accession>
<reference evidence="12" key="1">
    <citation type="journal article" date="2020" name="mSystems">
        <title>Genome- and Community-Level Interaction Insights into Carbon Utilization and Element Cycling Functions of Hydrothermarchaeota in Hydrothermal Sediment.</title>
        <authorList>
            <person name="Zhou Z."/>
            <person name="Liu Y."/>
            <person name="Xu W."/>
            <person name="Pan J."/>
            <person name="Luo Z.H."/>
            <person name="Li M."/>
        </authorList>
    </citation>
    <scope>NUCLEOTIDE SEQUENCE [LARGE SCALE GENOMIC DNA]</scope>
    <source>
        <strain evidence="12">HyVt-493</strain>
    </source>
</reference>
<evidence type="ECO:0000256" key="8">
    <source>
        <dbReference type="ARBA" id="ARBA00023136"/>
    </source>
</evidence>
<comment type="subcellular location">
    <subcellularLocation>
        <location evidence="2">Cell inner membrane</location>
        <topology evidence="2">Multi-pass membrane protein</topology>
    </subcellularLocation>
</comment>
<protein>
    <submittedName>
        <fullName evidence="12">Heme biosynthesis protein HemY</fullName>
    </submittedName>
</protein>
<evidence type="ECO:0000259" key="11">
    <source>
        <dbReference type="Pfam" id="PF07219"/>
    </source>
</evidence>
<sequence length="427" mass="48548">MFLYALLLLTIVIAMFWLASFILSHAETVTITWGTWGSYTLGSTNLLLALLLAFIAFYVLIWLFKTLFGIKKTIQTYRTKRLSSKAGQNLTQGLMQFTSGYWAKSEALLLQNIEHAETPLLNYLAAARAAHMQESYDQRDQYLKKAAAKGDNARIAVAVSQAEMQLGSKQVEQARATLVHLLELSPAHPYATKLLASVYYQQEDWNNLFELLPELKKQKQLRVAVQKKYEAISLKGIFQSTALKNQPEKLHLLWKKLPTAIKSKPQAVLHYIDALIIVDDTKLAEKILLGTLNKNWDAGLVERFGQIEHVSLNKSIQQAEKWLQQNDNSPELLICLARLYRSNMLWGKACYFYESALNMAPDTKGYLEFAELLSQLDDEDNATLCYRKGLKYCATKKGEALYLKSKNLADPSKAEKIENDVEIFYTI</sequence>
<evidence type="ECO:0000256" key="1">
    <source>
        <dbReference type="ARBA" id="ARBA00002962"/>
    </source>
</evidence>
<dbReference type="InterPro" id="IPR005254">
    <property type="entry name" value="Heme_biosyn_assoc_TPR_pro"/>
</dbReference>
<keyword evidence="9" id="KW-0627">Porphyrin biosynthesis</keyword>
<proteinExistence type="predicted"/>
<feature type="domain" description="HemY N-terminal" evidence="11">
    <location>
        <begin position="29"/>
        <end position="133"/>
    </location>
</feature>
<keyword evidence="6 10" id="KW-0812">Transmembrane</keyword>
<keyword evidence="5" id="KW-0997">Cell inner membrane</keyword>
<evidence type="ECO:0000256" key="4">
    <source>
        <dbReference type="ARBA" id="ARBA00022475"/>
    </source>
</evidence>
<evidence type="ECO:0000256" key="3">
    <source>
        <dbReference type="ARBA" id="ARBA00004744"/>
    </source>
</evidence>
<comment type="function">
    <text evidence="1">Involved in a late step of protoheme IX synthesis.</text>
</comment>
<evidence type="ECO:0000256" key="7">
    <source>
        <dbReference type="ARBA" id="ARBA00022989"/>
    </source>
</evidence>
<dbReference type="InterPro" id="IPR011990">
    <property type="entry name" value="TPR-like_helical_dom_sf"/>
</dbReference>
<dbReference type="Proteomes" id="UP000885750">
    <property type="component" value="Unassembled WGS sequence"/>
</dbReference>
<dbReference type="Gene3D" id="1.25.40.10">
    <property type="entry name" value="Tetratricopeptide repeat domain"/>
    <property type="match status" value="2"/>
</dbReference>
<evidence type="ECO:0000256" key="2">
    <source>
        <dbReference type="ARBA" id="ARBA00004429"/>
    </source>
</evidence>
<dbReference type="EMBL" id="DRMS01000294">
    <property type="protein sequence ID" value="HFC92719.1"/>
    <property type="molecule type" value="Genomic_DNA"/>
</dbReference>
<keyword evidence="7 10" id="KW-1133">Transmembrane helix</keyword>
<evidence type="ECO:0000256" key="5">
    <source>
        <dbReference type="ARBA" id="ARBA00022519"/>
    </source>
</evidence>
<keyword evidence="8 10" id="KW-0472">Membrane</keyword>
<dbReference type="UniPathway" id="UPA00252"/>
<feature type="transmembrane region" description="Helical" evidence="10">
    <location>
        <begin position="42"/>
        <end position="64"/>
    </location>
</feature>
<dbReference type="GO" id="GO:0042168">
    <property type="term" value="P:heme metabolic process"/>
    <property type="evidence" value="ECO:0007669"/>
    <property type="project" value="InterPro"/>
</dbReference>
<comment type="caution">
    <text evidence="12">The sequence shown here is derived from an EMBL/GenBank/DDBJ whole genome shotgun (WGS) entry which is preliminary data.</text>
</comment>
<organism evidence="12">
    <name type="scientific">Leucothrix mucor</name>
    <dbReference type="NCBI Taxonomy" id="45248"/>
    <lineage>
        <taxon>Bacteria</taxon>
        <taxon>Pseudomonadati</taxon>
        <taxon>Pseudomonadota</taxon>
        <taxon>Gammaproteobacteria</taxon>
        <taxon>Thiotrichales</taxon>
        <taxon>Thiotrichaceae</taxon>
        <taxon>Leucothrix</taxon>
    </lineage>
</organism>
<evidence type="ECO:0000256" key="6">
    <source>
        <dbReference type="ARBA" id="ARBA00022692"/>
    </source>
</evidence>
<dbReference type="GO" id="GO:0005886">
    <property type="term" value="C:plasma membrane"/>
    <property type="evidence" value="ECO:0007669"/>
    <property type="project" value="UniProtKB-SubCell"/>
</dbReference>
<evidence type="ECO:0000256" key="10">
    <source>
        <dbReference type="SAM" id="Phobius"/>
    </source>
</evidence>
<dbReference type="Pfam" id="PF07219">
    <property type="entry name" value="HemY_N"/>
    <property type="match status" value="1"/>
</dbReference>
<gene>
    <name evidence="12" type="ORF">ENJ51_07890</name>
</gene>
<keyword evidence="4" id="KW-1003">Cell membrane</keyword>
<comment type="pathway">
    <text evidence="3">Porphyrin-containing compound metabolism; protoheme biosynthesis.</text>
</comment>
<dbReference type="AlphaFoldDB" id="A0A7V2WVC2"/>
<dbReference type="GO" id="GO:0006779">
    <property type="term" value="P:porphyrin-containing compound biosynthetic process"/>
    <property type="evidence" value="ECO:0007669"/>
    <property type="project" value="UniProtKB-KW"/>
</dbReference>
<dbReference type="SUPFAM" id="SSF48452">
    <property type="entry name" value="TPR-like"/>
    <property type="match status" value="1"/>
</dbReference>
<dbReference type="InterPro" id="IPR010817">
    <property type="entry name" value="HemY_N"/>
</dbReference>
<name>A0A7V2WVC2_LEUMU</name>
<evidence type="ECO:0000313" key="12">
    <source>
        <dbReference type="EMBL" id="HFC92719.1"/>
    </source>
</evidence>